<sequence length="78" mass="9230">WKPIIVLADVFQENQNARAVTLEQEFSNTRIEDFSNVSAYCQHHQMLSDQLRNADLLSTITIWFFNWHPHKMGKRNAK</sequence>
<accession>A0A392MVZ0</accession>
<protein>
    <submittedName>
        <fullName evidence="1">Polynucleotidyl transferase</fullName>
    </submittedName>
</protein>
<dbReference type="EMBL" id="LXQA010020906">
    <property type="protein sequence ID" value="MCH91667.1"/>
    <property type="molecule type" value="Genomic_DNA"/>
</dbReference>
<feature type="non-terminal residue" evidence="1">
    <location>
        <position position="1"/>
    </location>
</feature>
<dbReference type="AlphaFoldDB" id="A0A392MVZ0"/>
<dbReference type="GO" id="GO:0016740">
    <property type="term" value="F:transferase activity"/>
    <property type="evidence" value="ECO:0007669"/>
    <property type="project" value="UniProtKB-KW"/>
</dbReference>
<evidence type="ECO:0000313" key="2">
    <source>
        <dbReference type="Proteomes" id="UP000265520"/>
    </source>
</evidence>
<proteinExistence type="predicted"/>
<comment type="caution">
    <text evidence="1">The sequence shown here is derived from an EMBL/GenBank/DDBJ whole genome shotgun (WGS) entry which is preliminary data.</text>
</comment>
<reference evidence="1 2" key="1">
    <citation type="journal article" date="2018" name="Front. Plant Sci.">
        <title>Red Clover (Trifolium pratense) and Zigzag Clover (T. medium) - A Picture of Genomic Similarities and Differences.</title>
        <authorList>
            <person name="Dluhosova J."/>
            <person name="Istvanek J."/>
            <person name="Nedelnik J."/>
            <person name="Repkova J."/>
        </authorList>
    </citation>
    <scope>NUCLEOTIDE SEQUENCE [LARGE SCALE GENOMIC DNA]</scope>
    <source>
        <strain evidence="2">cv. 10/8</strain>
        <tissue evidence="1">Leaf</tissue>
    </source>
</reference>
<name>A0A392MVZ0_9FABA</name>
<keyword evidence="2" id="KW-1185">Reference proteome</keyword>
<dbReference type="Proteomes" id="UP000265520">
    <property type="component" value="Unassembled WGS sequence"/>
</dbReference>
<gene>
    <name evidence="1" type="ORF">A2U01_0012596</name>
</gene>
<organism evidence="1 2">
    <name type="scientific">Trifolium medium</name>
    <dbReference type="NCBI Taxonomy" id="97028"/>
    <lineage>
        <taxon>Eukaryota</taxon>
        <taxon>Viridiplantae</taxon>
        <taxon>Streptophyta</taxon>
        <taxon>Embryophyta</taxon>
        <taxon>Tracheophyta</taxon>
        <taxon>Spermatophyta</taxon>
        <taxon>Magnoliopsida</taxon>
        <taxon>eudicotyledons</taxon>
        <taxon>Gunneridae</taxon>
        <taxon>Pentapetalae</taxon>
        <taxon>rosids</taxon>
        <taxon>fabids</taxon>
        <taxon>Fabales</taxon>
        <taxon>Fabaceae</taxon>
        <taxon>Papilionoideae</taxon>
        <taxon>50 kb inversion clade</taxon>
        <taxon>NPAAA clade</taxon>
        <taxon>Hologalegina</taxon>
        <taxon>IRL clade</taxon>
        <taxon>Trifolieae</taxon>
        <taxon>Trifolium</taxon>
    </lineage>
</organism>
<keyword evidence="1" id="KW-0808">Transferase</keyword>
<evidence type="ECO:0000313" key="1">
    <source>
        <dbReference type="EMBL" id="MCH91667.1"/>
    </source>
</evidence>